<protein>
    <submittedName>
        <fullName evidence="2">Uncharacterized protein</fullName>
    </submittedName>
</protein>
<comment type="caution">
    <text evidence="2">The sequence shown here is derived from an EMBL/GenBank/DDBJ whole genome shotgun (WGS) entry which is preliminary data.</text>
</comment>
<keyword evidence="3" id="KW-1185">Reference proteome</keyword>
<accession>A0AAE1Y9J9</accession>
<dbReference type="EMBL" id="JACGWO010000006">
    <property type="protein sequence ID" value="KAK4425701.1"/>
    <property type="molecule type" value="Genomic_DNA"/>
</dbReference>
<organism evidence="2 3">
    <name type="scientific">Sesamum alatum</name>
    <dbReference type="NCBI Taxonomy" id="300844"/>
    <lineage>
        <taxon>Eukaryota</taxon>
        <taxon>Viridiplantae</taxon>
        <taxon>Streptophyta</taxon>
        <taxon>Embryophyta</taxon>
        <taxon>Tracheophyta</taxon>
        <taxon>Spermatophyta</taxon>
        <taxon>Magnoliopsida</taxon>
        <taxon>eudicotyledons</taxon>
        <taxon>Gunneridae</taxon>
        <taxon>Pentapetalae</taxon>
        <taxon>asterids</taxon>
        <taxon>lamiids</taxon>
        <taxon>Lamiales</taxon>
        <taxon>Pedaliaceae</taxon>
        <taxon>Sesamum</taxon>
    </lineage>
</organism>
<sequence length="259" mass="29117">MPPECLMLFHALKSLNISECPNITTTPDHDFPCLENLSVISVKRGGVLLEKICNKNLGSLTSLKLGHISDVTRLPERLLYDNQCLLNLEEVTTVSVLFLDISRCPNLRSLPKGGISSLSHLTHLSIGPFSDQVDFASFCEIFQGIGQLQLLETLTLTGWQQFESLPDELQHLLSLSFFELCDFGIEALPEWFGNLSHLESLHLRGCKRLRHLPSKEAMKRLTKLQRLFVSECPLLREACNNPADNSERDKISHIPCIVV</sequence>
<evidence type="ECO:0000313" key="3">
    <source>
        <dbReference type="Proteomes" id="UP001293254"/>
    </source>
</evidence>
<dbReference type="PANTHER" id="PTHR36766:SF70">
    <property type="entry name" value="DISEASE RESISTANCE PROTEIN RGA4"/>
    <property type="match status" value="1"/>
</dbReference>
<name>A0AAE1Y9J9_9LAMI</name>
<reference evidence="2" key="2">
    <citation type="journal article" date="2024" name="Plant">
        <title>Genomic evolution and insights into agronomic trait innovations of Sesamum species.</title>
        <authorList>
            <person name="Miao H."/>
            <person name="Wang L."/>
            <person name="Qu L."/>
            <person name="Liu H."/>
            <person name="Sun Y."/>
            <person name="Le M."/>
            <person name="Wang Q."/>
            <person name="Wei S."/>
            <person name="Zheng Y."/>
            <person name="Lin W."/>
            <person name="Duan Y."/>
            <person name="Cao H."/>
            <person name="Xiong S."/>
            <person name="Wang X."/>
            <person name="Wei L."/>
            <person name="Li C."/>
            <person name="Ma Q."/>
            <person name="Ju M."/>
            <person name="Zhao R."/>
            <person name="Li G."/>
            <person name="Mu C."/>
            <person name="Tian Q."/>
            <person name="Mei H."/>
            <person name="Zhang T."/>
            <person name="Gao T."/>
            <person name="Zhang H."/>
        </authorList>
    </citation>
    <scope>NUCLEOTIDE SEQUENCE</scope>
    <source>
        <strain evidence="2">3651</strain>
    </source>
</reference>
<keyword evidence="1" id="KW-0611">Plant defense</keyword>
<reference evidence="2" key="1">
    <citation type="submission" date="2020-06" db="EMBL/GenBank/DDBJ databases">
        <authorList>
            <person name="Li T."/>
            <person name="Hu X."/>
            <person name="Zhang T."/>
            <person name="Song X."/>
            <person name="Zhang H."/>
            <person name="Dai N."/>
            <person name="Sheng W."/>
            <person name="Hou X."/>
            <person name="Wei L."/>
        </authorList>
    </citation>
    <scope>NUCLEOTIDE SEQUENCE</scope>
    <source>
        <strain evidence="2">3651</strain>
        <tissue evidence="2">Leaf</tissue>
    </source>
</reference>
<dbReference type="Gene3D" id="3.80.10.10">
    <property type="entry name" value="Ribonuclease Inhibitor"/>
    <property type="match status" value="2"/>
</dbReference>
<dbReference type="SUPFAM" id="SSF52047">
    <property type="entry name" value="RNI-like"/>
    <property type="match status" value="1"/>
</dbReference>
<evidence type="ECO:0000313" key="2">
    <source>
        <dbReference type="EMBL" id="KAK4425701.1"/>
    </source>
</evidence>
<dbReference type="AlphaFoldDB" id="A0AAE1Y9J9"/>
<dbReference type="GO" id="GO:0006952">
    <property type="term" value="P:defense response"/>
    <property type="evidence" value="ECO:0007669"/>
    <property type="project" value="UniProtKB-KW"/>
</dbReference>
<gene>
    <name evidence="2" type="ORF">Salat_1764100</name>
</gene>
<dbReference type="Proteomes" id="UP001293254">
    <property type="component" value="Unassembled WGS sequence"/>
</dbReference>
<evidence type="ECO:0000256" key="1">
    <source>
        <dbReference type="ARBA" id="ARBA00022821"/>
    </source>
</evidence>
<proteinExistence type="predicted"/>
<dbReference type="InterPro" id="IPR032675">
    <property type="entry name" value="LRR_dom_sf"/>
</dbReference>
<dbReference type="PANTHER" id="PTHR36766">
    <property type="entry name" value="PLANT BROAD-SPECTRUM MILDEW RESISTANCE PROTEIN RPW8"/>
    <property type="match status" value="1"/>
</dbReference>